<dbReference type="Proteomes" id="UP000061809">
    <property type="component" value="Chromosome"/>
</dbReference>
<gene>
    <name evidence="2" type="ORF">BcellWH2_04784</name>
</gene>
<dbReference type="AlphaFoldDB" id="A0A0N7IG47"/>
<keyword evidence="1" id="KW-1133">Transmembrane helix</keyword>
<dbReference type="PATRIC" id="fig|246787.4.peg.4941"/>
<protein>
    <submittedName>
        <fullName evidence="2">Uncharacterized protein</fullName>
    </submittedName>
</protein>
<organism evidence="2 3">
    <name type="scientific">Bacteroides cellulosilyticus</name>
    <dbReference type="NCBI Taxonomy" id="246787"/>
    <lineage>
        <taxon>Bacteria</taxon>
        <taxon>Pseudomonadati</taxon>
        <taxon>Bacteroidota</taxon>
        <taxon>Bacteroidia</taxon>
        <taxon>Bacteroidales</taxon>
        <taxon>Bacteroidaceae</taxon>
        <taxon>Bacteroides</taxon>
    </lineage>
</organism>
<keyword evidence="1" id="KW-0812">Transmembrane</keyword>
<dbReference type="KEGG" id="bcel:BcellWH2_04784"/>
<reference evidence="2 3" key="1">
    <citation type="journal article" date="2015" name="Science">
        <title>Genetic determinants of in vivo fitness and diet responsiveness in multiple human gut Bacteroides.</title>
        <authorList>
            <person name="Wu M."/>
            <person name="McNulty N.P."/>
            <person name="Rodionov D.A."/>
            <person name="Khoroshkin M.S."/>
            <person name="Griffin N.W."/>
            <person name="Cheng J."/>
            <person name="Latreille P."/>
            <person name="Kerstetter R.A."/>
            <person name="Terrapon N."/>
            <person name="Henrissat B."/>
            <person name="Osterman A.L."/>
            <person name="Gordon J.I."/>
        </authorList>
    </citation>
    <scope>NUCLEOTIDE SEQUENCE [LARGE SCALE GENOMIC DNA]</scope>
    <source>
        <strain evidence="2 3">WH2</strain>
    </source>
</reference>
<name>A0A0N7IG47_9BACE</name>
<feature type="transmembrane region" description="Helical" evidence="1">
    <location>
        <begin position="7"/>
        <end position="27"/>
    </location>
</feature>
<sequence>MYANSRNFMIIVVNICWGLVGIVNFNIEDGKVL</sequence>
<accession>A0A0N7IG47</accession>
<evidence type="ECO:0000313" key="2">
    <source>
        <dbReference type="EMBL" id="ALJ61995.1"/>
    </source>
</evidence>
<evidence type="ECO:0000313" key="3">
    <source>
        <dbReference type="Proteomes" id="UP000061809"/>
    </source>
</evidence>
<dbReference type="EMBL" id="CP012801">
    <property type="protein sequence ID" value="ALJ61995.1"/>
    <property type="molecule type" value="Genomic_DNA"/>
</dbReference>
<evidence type="ECO:0000256" key="1">
    <source>
        <dbReference type="SAM" id="Phobius"/>
    </source>
</evidence>
<keyword evidence="1" id="KW-0472">Membrane</keyword>
<proteinExistence type="predicted"/>